<name>G4TGH2_SERID</name>
<sequence length="290" mass="31804">MLRRTEGGFEEDVPRVIDGRASQTDRLADQKSLPHVAGYLQEGFRMIDFVQLIVLVIIQRDYDADLATDDLVYHILPCRLAGSTRSGPTLVSSKSTDMQAARKTAPSVPLKKTVARNSSALGSSSPRVGTPTRSSPLAAKPSLPAPNASPPSKNLTGLARESSLTKQVRIDQTAVRSIQIDITKADSVLQQLEASLQDQTDEIMTKLEEMSVRVTSLDDIIQGLIRDDFDEDPSSTPRPTTERMPSLPTLDNQNRPKPPRRTSTMRMTLPPEADSSLLSEQSPFDTENPQ</sequence>
<dbReference type="HOGENOM" id="CLU_960150_0_0_1"/>
<feature type="compositionally biased region" description="Polar residues" evidence="2">
    <location>
        <begin position="115"/>
        <end position="133"/>
    </location>
</feature>
<feature type="region of interest" description="Disordered" evidence="2">
    <location>
        <begin position="84"/>
        <end position="156"/>
    </location>
</feature>
<accession>G4TGH2</accession>
<organism evidence="3 4">
    <name type="scientific">Serendipita indica (strain DSM 11827)</name>
    <name type="common">Root endophyte fungus</name>
    <name type="synonym">Piriformospora indica</name>
    <dbReference type="NCBI Taxonomy" id="1109443"/>
    <lineage>
        <taxon>Eukaryota</taxon>
        <taxon>Fungi</taxon>
        <taxon>Dikarya</taxon>
        <taxon>Basidiomycota</taxon>
        <taxon>Agaricomycotina</taxon>
        <taxon>Agaricomycetes</taxon>
        <taxon>Sebacinales</taxon>
        <taxon>Serendipitaceae</taxon>
        <taxon>Serendipita</taxon>
    </lineage>
</organism>
<evidence type="ECO:0000256" key="1">
    <source>
        <dbReference type="SAM" id="Coils"/>
    </source>
</evidence>
<evidence type="ECO:0000256" key="2">
    <source>
        <dbReference type="SAM" id="MobiDB-lite"/>
    </source>
</evidence>
<proteinExistence type="predicted"/>
<evidence type="ECO:0000313" key="4">
    <source>
        <dbReference type="Proteomes" id="UP000007148"/>
    </source>
</evidence>
<protein>
    <submittedName>
        <fullName evidence="3">Uncharacterized protein</fullName>
    </submittedName>
</protein>
<keyword evidence="1" id="KW-0175">Coiled coil</keyword>
<feature type="region of interest" description="Disordered" evidence="2">
    <location>
        <begin position="225"/>
        <end position="290"/>
    </location>
</feature>
<evidence type="ECO:0000313" key="3">
    <source>
        <dbReference type="EMBL" id="CCA70419.1"/>
    </source>
</evidence>
<feature type="compositionally biased region" description="Polar residues" evidence="2">
    <location>
        <begin position="84"/>
        <end position="98"/>
    </location>
</feature>
<dbReference type="OrthoDB" id="3175372at2759"/>
<keyword evidence="4" id="KW-1185">Reference proteome</keyword>
<feature type="compositionally biased region" description="Polar residues" evidence="2">
    <location>
        <begin position="276"/>
        <end position="290"/>
    </location>
</feature>
<reference evidence="3 4" key="1">
    <citation type="journal article" date="2011" name="PLoS Pathog.">
        <title>Endophytic Life Strategies Decoded by Genome and Transcriptome Analyses of the Mutualistic Root Symbiont Piriformospora indica.</title>
        <authorList>
            <person name="Zuccaro A."/>
            <person name="Lahrmann U."/>
            <person name="Guldener U."/>
            <person name="Langen G."/>
            <person name="Pfiffi S."/>
            <person name="Biedenkopf D."/>
            <person name="Wong P."/>
            <person name="Samans B."/>
            <person name="Grimm C."/>
            <person name="Basiewicz M."/>
            <person name="Murat C."/>
            <person name="Martin F."/>
            <person name="Kogel K.H."/>
        </authorList>
    </citation>
    <scope>NUCLEOTIDE SEQUENCE [LARGE SCALE GENOMIC DNA]</scope>
    <source>
        <strain evidence="3 4">DSM 11827</strain>
    </source>
</reference>
<dbReference type="EMBL" id="CAFZ01000082">
    <property type="protein sequence ID" value="CCA70419.1"/>
    <property type="molecule type" value="Genomic_DNA"/>
</dbReference>
<dbReference type="InParanoid" id="G4TGH2"/>
<dbReference type="Proteomes" id="UP000007148">
    <property type="component" value="Unassembled WGS sequence"/>
</dbReference>
<gene>
    <name evidence="3" type="ORF">PIIN_04358</name>
</gene>
<feature type="coiled-coil region" evidence="1">
    <location>
        <begin position="182"/>
        <end position="209"/>
    </location>
</feature>
<feature type="compositionally biased region" description="Polar residues" evidence="2">
    <location>
        <begin position="249"/>
        <end position="266"/>
    </location>
</feature>
<dbReference type="AlphaFoldDB" id="G4TGH2"/>
<comment type="caution">
    <text evidence="3">The sequence shown here is derived from an EMBL/GenBank/DDBJ whole genome shotgun (WGS) entry which is preliminary data.</text>
</comment>